<dbReference type="GO" id="GO:0047661">
    <property type="term" value="F:amino-acid racemase activity"/>
    <property type="evidence" value="ECO:0007669"/>
    <property type="project" value="InterPro"/>
</dbReference>
<dbReference type="InterPro" id="IPR015942">
    <property type="entry name" value="Asp/Glu/hydantoin_racemase"/>
</dbReference>
<evidence type="ECO:0000256" key="3">
    <source>
        <dbReference type="ARBA" id="ARBA00066406"/>
    </source>
</evidence>
<organism evidence="7 8">
    <name type="scientific">Sinorhizobium fredii (strain NBRC 101917 / NGR234)</name>
    <dbReference type="NCBI Taxonomy" id="394"/>
    <lineage>
        <taxon>Bacteria</taxon>
        <taxon>Pseudomonadati</taxon>
        <taxon>Pseudomonadota</taxon>
        <taxon>Alphaproteobacteria</taxon>
        <taxon>Hyphomicrobiales</taxon>
        <taxon>Rhizobiaceae</taxon>
        <taxon>Sinorhizobium/Ensifer group</taxon>
        <taxon>Sinorhizobium</taxon>
    </lineage>
</organism>
<gene>
    <name evidence="7" type="ordered locus">NGR_c20710</name>
</gene>
<dbReference type="AlphaFoldDB" id="C3MEG5"/>
<evidence type="ECO:0000256" key="5">
    <source>
        <dbReference type="ARBA" id="ARBA00093199"/>
    </source>
</evidence>
<dbReference type="OrthoDB" id="9791723at2"/>
<evidence type="ECO:0000313" key="7">
    <source>
        <dbReference type="EMBL" id="ACP25834.1"/>
    </source>
</evidence>
<comment type="catalytic activity">
    <reaction evidence="6">
        <text>D-5-isobutylhydantoin = L-5-isobutylhydantoin</text>
        <dbReference type="Rhea" id="RHEA:84231"/>
        <dbReference type="ChEBI" id="CHEBI:233609"/>
        <dbReference type="ChEBI" id="CHEBI:233610"/>
    </reaction>
</comment>
<dbReference type="Gene3D" id="3.40.50.12500">
    <property type="match status" value="1"/>
</dbReference>
<comment type="catalytic activity">
    <reaction evidence="5">
        <text>D-5-benzylhydantoin = L-5-benzylhydantoin</text>
        <dbReference type="Rhea" id="RHEA:83991"/>
        <dbReference type="ChEBI" id="CHEBI:176864"/>
        <dbReference type="ChEBI" id="CHEBI:233540"/>
    </reaction>
</comment>
<reference evidence="7 8" key="1">
    <citation type="journal article" date="2009" name="Appl. Environ. Microbiol.">
        <title>Rhizobium sp. strain NGR234 possesses a remarkable number of secretion systems.</title>
        <authorList>
            <person name="Schmeisser C."/>
            <person name="Liesegang H."/>
            <person name="Krysciak D."/>
            <person name="Bakkou N."/>
            <person name="Le Quere A."/>
            <person name="Wollherr A."/>
            <person name="Heinemeyer I."/>
            <person name="Morgenstern B."/>
            <person name="Pommerening-Roeser A."/>
            <person name="Flores M."/>
            <person name="Palacios R."/>
            <person name="Brenner S."/>
            <person name="Gottschalk G."/>
            <person name="Schmitz R.A."/>
            <person name="Broughton W.J."/>
            <person name="Perret X."/>
            <person name="Strittmatter A.W."/>
            <person name="Streit W.R."/>
        </authorList>
    </citation>
    <scope>NUCLEOTIDE SEQUENCE [LARGE SCALE GENOMIC DNA]</scope>
    <source>
        <strain evidence="8">NBRC 101917 / NGR234</strain>
    </source>
</reference>
<proteinExistence type="inferred from homology"/>
<accession>C3MEG5</accession>
<evidence type="ECO:0000256" key="2">
    <source>
        <dbReference type="ARBA" id="ARBA00051635"/>
    </source>
</evidence>
<name>C3MEG5_SINFN</name>
<keyword evidence="8" id="KW-1185">Reference proteome</keyword>
<dbReference type="PANTHER" id="PTHR28047">
    <property type="entry name" value="PROTEIN DCG1"/>
    <property type="match status" value="1"/>
</dbReference>
<evidence type="ECO:0000256" key="6">
    <source>
        <dbReference type="ARBA" id="ARBA00093234"/>
    </source>
</evidence>
<dbReference type="STRING" id="394.NGR_c20710"/>
<dbReference type="InterPro" id="IPR052186">
    <property type="entry name" value="Hydantoin_racemase-like"/>
</dbReference>
<comment type="catalytic activity">
    <reaction evidence="2">
        <text>a D-5-monosubstituted hydantoin = a L-5-monosubstituted hydantoin</text>
        <dbReference type="Rhea" id="RHEA:46624"/>
        <dbReference type="ChEBI" id="CHEBI:86339"/>
        <dbReference type="ChEBI" id="CHEBI:86340"/>
        <dbReference type="EC" id="5.1.99.5"/>
    </reaction>
</comment>
<dbReference type="RefSeq" id="WP_012708597.1">
    <property type="nucleotide sequence ID" value="NC_012587.1"/>
</dbReference>
<dbReference type="FunFam" id="3.40.50.12500:FF:000001">
    <property type="entry name" value="Putative hydantoin racemase"/>
    <property type="match status" value="1"/>
</dbReference>
<dbReference type="eggNOG" id="COG4126">
    <property type="taxonomic scope" value="Bacteria"/>
</dbReference>
<sequence length="251" mass="25739">MRILVINPNTTASMTDKIGKAAQAAASPATEIVAVNPVDGPPSIEGYFDEVFAVPGIIAEMAKAGPVDAYVIACFDDTGLDAARCATEAPVIGIGEAAFHLATLVAGKFSVVTTLARSVPAIEHNLSKYGLTARCAKVRASDVAVLDLELPGSDARHRISAEIARAVVEDKAEAIVLGCAGMADLAQALSVEHGVPVLDGVACAVRLAETVSALGLRTSKIGGYAEPRAKRFSGHYAPWSPPIGKKAAGAP</sequence>
<dbReference type="EMBL" id="CP001389">
    <property type="protein sequence ID" value="ACP25834.1"/>
    <property type="molecule type" value="Genomic_DNA"/>
</dbReference>
<dbReference type="InterPro" id="IPR053714">
    <property type="entry name" value="Iso_Racemase_Enz_sf"/>
</dbReference>
<dbReference type="PATRIC" id="fig|394.7.peg.4894"/>
<dbReference type="GO" id="GO:0036348">
    <property type="term" value="F:hydantoin racemase activity"/>
    <property type="evidence" value="ECO:0007669"/>
    <property type="project" value="UniProtKB-EC"/>
</dbReference>
<dbReference type="EC" id="5.1.99.5" evidence="3"/>
<evidence type="ECO:0000256" key="1">
    <source>
        <dbReference type="ARBA" id="ARBA00038414"/>
    </source>
</evidence>
<dbReference type="PANTHER" id="PTHR28047:SF5">
    <property type="entry name" value="PROTEIN DCG1"/>
    <property type="match status" value="1"/>
</dbReference>
<dbReference type="KEGG" id="rhi:NGR_c20710"/>
<dbReference type="Proteomes" id="UP000001054">
    <property type="component" value="Chromosome"/>
</dbReference>
<evidence type="ECO:0000313" key="8">
    <source>
        <dbReference type="Proteomes" id="UP000001054"/>
    </source>
</evidence>
<evidence type="ECO:0000256" key="4">
    <source>
        <dbReference type="ARBA" id="ARBA00067972"/>
    </source>
</evidence>
<dbReference type="HOGENOM" id="CLU_053002_0_0_5"/>
<dbReference type="Pfam" id="PF01177">
    <property type="entry name" value="Asp_Glu_race"/>
    <property type="match status" value="1"/>
</dbReference>
<protein>
    <recommendedName>
        <fullName evidence="4">Hydantoin racemase</fullName>
        <ecNumber evidence="3">5.1.99.5</ecNumber>
    </recommendedName>
</protein>
<comment type="similarity">
    <text evidence="1">Belongs to the HyuE racemase family.</text>
</comment>